<evidence type="ECO:0000313" key="12">
    <source>
        <dbReference type="EMBL" id="MBE1237012.1"/>
    </source>
</evidence>
<keyword evidence="6 9" id="KW-0328">Glycosyltransferase</keyword>
<comment type="similarity">
    <text evidence="3 9">Belongs to the NadC/ModD family.</text>
</comment>
<dbReference type="Pfam" id="PF02749">
    <property type="entry name" value="QRPTase_N"/>
    <property type="match status" value="1"/>
</dbReference>
<comment type="pathway">
    <text evidence="2">Cofactor biosynthesis; NAD(+) biosynthesis; nicotinate D-ribonucleotide from quinolinate: step 1/1.</text>
</comment>
<evidence type="ECO:0000256" key="5">
    <source>
        <dbReference type="ARBA" id="ARBA00022642"/>
    </source>
</evidence>
<feature type="domain" description="Quinolinate phosphoribosyl transferase N-terminal" evidence="11">
    <location>
        <begin position="32"/>
        <end position="121"/>
    </location>
</feature>
<dbReference type="CDD" id="cd01572">
    <property type="entry name" value="QPRTase"/>
    <property type="match status" value="1"/>
</dbReference>
<accession>A0A8J6YPS3</accession>
<dbReference type="InterPro" id="IPR004393">
    <property type="entry name" value="NadC"/>
</dbReference>
<reference evidence="12" key="1">
    <citation type="submission" date="2020-10" db="EMBL/GenBank/DDBJ databases">
        <title>Genome sequence of the unusual species of purple photosynthetic bacteria, Phaeovibrio sulfidiphilus DSM 23193, type strain.</title>
        <authorList>
            <person name="Kyndt J.A."/>
            <person name="Meyer T.E."/>
        </authorList>
    </citation>
    <scope>NUCLEOTIDE SEQUENCE</scope>
    <source>
        <strain evidence="12">DSM 23193</strain>
    </source>
</reference>
<evidence type="ECO:0000256" key="7">
    <source>
        <dbReference type="ARBA" id="ARBA00022679"/>
    </source>
</evidence>
<evidence type="ECO:0000256" key="6">
    <source>
        <dbReference type="ARBA" id="ARBA00022676"/>
    </source>
</evidence>
<dbReference type="Proteomes" id="UP000631034">
    <property type="component" value="Unassembled WGS sequence"/>
</dbReference>
<evidence type="ECO:0000256" key="1">
    <source>
        <dbReference type="ARBA" id="ARBA00003237"/>
    </source>
</evidence>
<dbReference type="UniPathway" id="UPA00253">
    <property type="reaction ID" value="UER00331"/>
</dbReference>
<dbReference type="Gene3D" id="3.90.1170.20">
    <property type="entry name" value="Quinolinate phosphoribosyl transferase, N-terminal domain"/>
    <property type="match status" value="1"/>
</dbReference>
<evidence type="ECO:0000259" key="10">
    <source>
        <dbReference type="Pfam" id="PF01729"/>
    </source>
</evidence>
<evidence type="ECO:0000256" key="9">
    <source>
        <dbReference type="PIRNR" id="PIRNR006250"/>
    </source>
</evidence>
<evidence type="ECO:0000256" key="2">
    <source>
        <dbReference type="ARBA" id="ARBA00004893"/>
    </source>
</evidence>
<dbReference type="PANTHER" id="PTHR32179">
    <property type="entry name" value="NICOTINATE-NUCLEOTIDE PYROPHOSPHORYLASE [CARBOXYLATING]"/>
    <property type="match status" value="1"/>
</dbReference>
<dbReference type="PIRSF" id="PIRSF006250">
    <property type="entry name" value="NadC_ModD"/>
    <property type="match status" value="1"/>
</dbReference>
<dbReference type="PANTHER" id="PTHR32179:SF3">
    <property type="entry name" value="NICOTINATE-NUCLEOTIDE PYROPHOSPHORYLASE [CARBOXYLATING]"/>
    <property type="match status" value="1"/>
</dbReference>
<dbReference type="EMBL" id="JACZHT010000003">
    <property type="protein sequence ID" value="MBE1237012.1"/>
    <property type="molecule type" value="Genomic_DNA"/>
</dbReference>
<dbReference type="AlphaFoldDB" id="A0A8J6YPS3"/>
<evidence type="ECO:0000256" key="3">
    <source>
        <dbReference type="ARBA" id="ARBA00009400"/>
    </source>
</evidence>
<dbReference type="NCBIfam" id="TIGR00078">
    <property type="entry name" value="nadC"/>
    <property type="match status" value="1"/>
</dbReference>
<keyword evidence="7 9" id="KW-0808">Transferase</keyword>
<dbReference type="InterPro" id="IPR022412">
    <property type="entry name" value="Quinolinate_PRibosylTrfase_N"/>
</dbReference>
<proteinExistence type="inferred from homology"/>
<organism evidence="12 13">
    <name type="scientific">Phaeovibrio sulfidiphilus</name>
    <dbReference type="NCBI Taxonomy" id="1220600"/>
    <lineage>
        <taxon>Bacteria</taxon>
        <taxon>Pseudomonadati</taxon>
        <taxon>Pseudomonadota</taxon>
        <taxon>Alphaproteobacteria</taxon>
        <taxon>Rhodospirillales</taxon>
        <taxon>Rhodospirillaceae</taxon>
        <taxon>Phaeovibrio</taxon>
    </lineage>
</organism>
<dbReference type="RefSeq" id="WP_192534024.1">
    <property type="nucleotide sequence ID" value="NZ_JACZHT010000003.1"/>
</dbReference>
<dbReference type="GO" id="GO:0009435">
    <property type="term" value="P:NAD+ biosynthetic process"/>
    <property type="evidence" value="ECO:0007669"/>
    <property type="project" value="UniProtKB-UniPathway"/>
</dbReference>
<evidence type="ECO:0000259" key="11">
    <source>
        <dbReference type="Pfam" id="PF02749"/>
    </source>
</evidence>
<dbReference type="SUPFAM" id="SSF51690">
    <property type="entry name" value="Nicotinate/Quinolinate PRTase C-terminal domain-like"/>
    <property type="match status" value="1"/>
</dbReference>
<comment type="caution">
    <text evidence="12">The sequence shown here is derived from an EMBL/GenBank/DDBJ whole genome shotgun (WGS) entry which is preliminary data.</text>
</comment>
<feature type="domain" description="Quinolinate phosphoribosyl transferase C-terminal" evidence="10">
    <location>
        <begin position="123"/>
        <end position="291"/>
    </location>
</feature>
<evidence type="ECO:0000313" key="13">
    <source>
        <dbReference type="Proteomes" id="UP000631034"/>
    </source>
</evidence>
<dbReference type="GO" id="GO:0034213">
    <property type="term" value="P:quinolinate catabolic process"/>
    <property type="evidence" value="ECO:0007669"/>
    <property type="project" value="TreeGrafter"/>
</dbReference>
<dbReference type="InterPro" id="IPR013785">
    <property type="entry name" value="Aldolase_TIM"/>
</dbReference>
<name>A0A8J6YPS3_9PROT</name>
<dbReference type="EC" id="2.4.2.19" evidence="4"/>
<dbReference type="SUPFAM" id="SSF54675">
    <property type="entry name" value="Nicotinate/Quinolinate PRTase N-terminal domain-like"/>
    <property type="match status" value="1"/>
</dbReference>
<protein>
    <recommendedName>
        <fullName evidence="4">nicotinate-nucleotide diphosphorylase (carboxylating)</fullName>
        <ecNumber evidence="4">2.4.2.19</ecNumber>
    </recommendedName>
    <alternativeName>
        <fullName evidence="8">Quinolinate phosphoribosyltransferase [decarboxylating]</fullName>
    </alternativeName>
</protein>
<dbReference type="InterPro" id="IPR002638">
    <property type="entry name" value="Quinolinate_PRibosylTrfase_C"/>
</dbReference>
<gene>
    <name evidence="12" type="primary">nadC</name>
    <name evidence="12" type="ORF">IHV25_05050</name>
</gene>
<dbReference type="FunFam" id="3.20.20.70:FF:000030">
    <property type="entry name" value="Nicotinate-nucleotide pyrophosphorylase, carboxylating"/>
    <property type="match status" value="1"/>
</dbReference>
<dbReference type="Pfam" id="PF01729">
    <property type="entry name" value="QRPTase_C"/>
    <property type="match status" value="1"/>
</dbReference>
<sequence>MTAALFDTFFQGHARDCLIRAIRLALDEDGTDRTTNAVFRPDDTMNATILAKEDTLVAGLPLVPLILEETARLEPGEWGARALVDEGNRVAKGTVIMTLTGSARILLRAERIILNFLSRLSGVANLTRRYVDRLEGTGIRLLDTRKTMPGLRYTDKYAVRMGGGTNHRMSLSDYLMLKDNHIDAAGGLRQAVEKVRAPYDPPLPVEVECRTLEDVAEAVACRVDRIMLDNMTRELAVRALNMIPQEIEIEISGGVSLEDISALDYTGAVRTPDFVSVGKLTHSAVAADFSMLFAAE</sequence>
<comment type="function">
    <text evidence="1">Involved in the catabolism of quinolinic acid (QA).</text>
</comment>
<keyword evidence="13" id="KW-1185">Reference proteome</keyword>
<dbReference type="InterPro" id="IPR027277">
    <property type="entry name" value="NadC/ModD"/>
</dbReference>
<dbReference type="Gene3D" id="3.20.20.70">
    <property type="entry name" value="Aldolase class I"/>
    <property type="match status" value="1"/>
</dbReference>
<dbReference type="GO" id="GO:0004514">
    <property type="term" value="F:nicotinate-nucleotide diphosphorylase (carboxylating) activity"/>
    <property type="evidence" value="ECO:0007669"/>
    <property type="project" value="UniProtKB-EC"/>
</dbReference>
<dbReference type="InterPro" id="IPR037128">
    <property type="entry name" value="Quinolinate_PRibosylTase_N_sf"/>
</dbReference>
<keyword evidence="5" id="KW-0662">Pyridine nucleotide biosynthesis</keyword>
<dbReference type="InterPro" id="IPR036068">
    <property type="entry name" value="Nicotinate_pribotase-like_C"/>
</dbReference>
<dbReference type="GO" id="GO:0005737">
    <property type="term" value="C:cytoplasm"/>
    <property type="evidence" value="ECO:0007669"/>
    <property type="project" value="TreeGrafter"/>
</dbReference>
<evidence type="ECO:0000256" key="8">
    <source>
        <dbReference type="ARBA" id="ARBA00033102"/>
    </source>
</evidence>
<evidence type="ECO:0000256" key="4">
    <source>
        <dbReference type="ARBA" id="ARBA00011944"/>
    </source>
</evidence>